<evidence type="ECO:0000313" key="4">
    <source>
        <dbReference type="Proteomes" id="UP000887569"/>
    </source>
</evidence>
<organism evidence="4 5">
    <name type="scientific">Parascaris univalens</name>
    <name type="common">Nematode worm</name>
    <dbReference type="NCBI Taxonomy" id="6257"/>
    <lineage>
        <taxon>Eukaryota</taxon>
        <taxon>Metazoa</taxon>
        <taxon>Ecdysozoa</taxon>
        <taxon>Nematoda</taxon>
        <taxon>Chromadorea</taxon>
        <taxon>Rhabditida</taxon>
        <taxon>Spirurina</taxon>
        <taxon>Ascaridomorpha</taxon>
        <taxon>Ascaridoidea</taxon>
        <taxon>Ascarididae</taxon>
        <taxon>Parascaris</taxon>
    </lineage>
</organism>
<dbReference type="Gene3D" id="2.60.210.10">
    <property type="entry name" value="Apoptosis, Tumor Necrosis Factor Receptor Associated Protein 2, Chain A"/>
    <property type="match status" value="1"/>
</dbReference>
<feature type="region of interest" description="Disordered" evidence="1">
    <location>
        <begin position="1"/>
        <end position="31"/>
    </location>
</feature>
<evidence type="ECO:0000259" key="2">
    <source>
        <dbReference type="PROSITE" id="PS50097"/>
    </source>
</evidence>
<feature type="domain" description="MATH" evidence="3">
    <location>
        <begin position="45"/>
        <end position="175"/>
    </location>
</feature>
<dbReference type="Pfam" id="PF22486">
    <property type="entry name" value="MATH_2"/>
    <property type="match status" value="1"/>
</dbReference>
<dbReference type="PANTHER" id="PTHR24413">
    <property type="entry name" value="SPECKLE-TYPE POZ PROTEIN"/>
    <property type="match status" value="1"/>
</dbReference>
<keyword evidence="4" id="KW-1185">Reference proteome</keyword>
<dbReference type="PROSITE" id="PS50097">
    <property type="entry name" value="BTB"/>
    <property type="match status" value="1"/>
</dbReference>
<dbReference type="WBParaSite" id="PgR029_g055_t02">
    <property type="protein sequence ID" value="PgR029_g055_t02"/>
    <property type="gene ID" value="PgR029_g055"/>
</dbReference>
<dbReference type="Proteomes" id="UP000887569">
    <property type="component" value="Unplaced"/>
</dbReference>
<protein>
    <submittedName>
        <fullName evidence="5">BTB domain-containing protein</fullName>
    </submittedName>
</protein>
<dbReference type="SUPFAM" id="SSF49599">
    <property type="entry name" value="TRAF domain-like"/>
    <property type="match status" value="1"/>
</dbReference>
<feature type="compositionally biased region" description="Polar residues" evidence="1">
    <location>
        <begin position="1"/>
        <end position="11"/>
    </location>
</feature>
<proteinExistence type="predicted"/>
<dbReference type="InterPro" id="IPR011333">
    <property type="entry name" value="SKP1/BTB/POZ_sf"/>
</dbReference>
<dbReference type="InterPro" id="IPR000210">
    <property type="entry name" value="BTB/POZ_dom"/>
</dbReference>
<dbReference type="InterPro" id="IPR002083">
    <property type="entry name" value="MATH/TRAF_dom"/>
</dbReference>
<dbReference type="Gene3D" id="1.25.40.420">
    <property type="match status" value="1"/>
</dbReference>
<dbReference type="Gene3D" id="3.30.710.10">
    <property type="entry name" value="Potassium Channel Kv1.1, Chain A"/>
    <property type="match status" value="1"/>
</dbReference>
<evidence type="ECO:0000259" key="3">
    <source>
        <dbReference type="PROSITE" id="PS50144"/>
    </source>
</evidence>
<dbReference type="AlphaFoldDB" id="A0A915B6Y3"/>
<dbReference type="InterPro" id="IPR008974">
    <property type="entry name" value="TRAF-like"/>
</dbReference>
<feature type="domain" description="BTB" evidence="2">
    <location>
        <begin position="234"/>
        <end position="294"/>
    </location>
</feature>
<dbReference type="SUPFAM" id="SSF54695">
    <property type="entry name" value="POZ domain"/>
    <property type="match status" value="1"/>
</dbReference>
<dbReference type="PROSITE" id="PS50144">
    <property type="entry name" value="MATH"/>
    <property type="match status" value="1"/>
</dbReference>
<sequence length="417" mass="46383">MEFNNELTQRTGVVGAGDEGTTSRPSDGGHSIYVTASSTKMDTVVFMHKWSISQFSVQQELSNAGEFLESNTFGSTNGEYKFRLKLFPSGKDEECRGYLSLFLQIIKCPSPKLRFRVNFYIDATDGPRGCALNKNVVTINRGGIVTASKFFSTETLKSRLSRFLPDDVLTVGVELTVYGEQSSCEIEPDEDSYVSADGTVHAPRSTCSFGDDSPNFVAPFGRDLGQLLDSSDFSDFALQVGRRTFRCHKAILSARSPFFQAMFRNQSNQENVAGEATLEDVTPEAVSAILEYIYKDSCSDLANHPMEIMAAADRFCLDRLKLQCQEVLVRDMTVANVCERLRAADLYGAPKLKKKALSIFQRNRQAILESREWNDLETDCPSLAASVLKQLMTYPEALHRTSSVHDTATPVKRPRIV</sequence>
<dbReference type="Pfam" id="PF00651">
    <property type="entry name" value="BTB"/>
    <property type="match status" value="1"/>
</dbReference>
<evidence type="ECO:0000256" key="1">
    <source>
        <dbReference type="SAM" id="MobiDB-lite"/>
    </source>
</evidence>
<dbReference type="SMART" id="SM00225">
    <property type="entry name" value="BTB"/>
    <property type="match status" value="1"/>
</dbReference>
<name>A0A915B6Y3_PARUN</name>
<accession>A0A915B6Y3</accession>
<dbReference type="GO" id="GO:0030163">
    <property type="term" value="P:protein catabolic process"/>
    <property type="evidence" value="ECO:0007669"/>
    <property type="project" value="UniProtKB-ARBA"/>
</dbReference>
<reference evidence="5" key="1">
    <citation type="submission" date="2022-11" db="UniProtKB">
        <authorList>
            <consortium name="WormBaseParasite"/>
        </authorList>
    </citation>
    <scope>IDENTIFICATION</scope>
</reference>
<evidence type="ECO:0000313" key="5">
    <source>
        <dbReference type="WBParaSite" id="PgR029_g055_t02"/>
    </source>
</evidence>